<proteinExistence type="predicted"/>
<protein>
    <submittedName>
        <fullName evidence="1">Rha family transcriptional regulator</fullName>
    </submittedName>
</protein>
<dbReference type="Pfam" id="PF09669">
    <property type="entry name" value="Phage_pRha"/>
    <property type="match status" value="1"/>
</dbReference>
<reference evidence="1 2" key="1">
    <citation type="submission" date="2024-02" db="EMBL/GenBank/DDBJ databases">
        <title>Seven novel Bacillus-like species.</title>
        <authorList>
            <person name="Liu G."/>
        </authorList>
    </citation>
    <scope>NUCLEOTIDE SEQUENCE [LARGE SCALE GENOMIC DNA]</scope>
    <source>
        <strain evidence="1 2">FJAT-52991</strain>
        <plasmid evidence="1 2">unnamed1</plasmid>
    </source>
</reference>
<dbReference type="NCBIfam" id="TIGR02681">
    <property type="entry name" value="phage_pRha"/>
    <property type="match status" value="1"/>
</dbReference>
<evidence type="ECO:0000313" key="1">
    <source>
        <dbReference type="EMBL" id="WXB94994.1"/>
    </source>
</evidence>
<sequence length="256" mass="29571">MNSLEIINRNGQLLVDSRQVAEMVDKNHADLLRDIRKYVGILGKSNFAFADFFFESFYTDSQGKPRPHFFLTKKGCDMVANKLTGEKGILFTAAYVSRFEEMEKELIQPDIQNLSPELQMFKHLFDSMAQKQLEDARRDEEIKSLTDNVTTIKETFLKRDEGWRESINRMMQKAGYHSGGNYRDLRNRSYAILEERAHCNLNIRLNNLKARLITAGTTQTKINSTTKMDVIESDVRLKEIYTTIVKELSIGVLKAK</sequence>
<evidence type="ECO:0000313" key="2">
    <source>
        <dbReference type="Proteomes" id="UP001387364"/>
    </source>
</evidence>
<keyword evidence="2" id="KW-1185">Reference proteome</keyword>
<dbReference type="InterPro" id="IPR014054">
    <property type="entry name" value="Phage_regulatory_Rha"/>
</dbReference>
<dbReference type="Proteomes" id="UP001387364">
    <property type="component" value="Plasmid unnamed1"/>
</dbReference>
<accession>A0ABZ2NC40</accession>
<name>A0ABZ2NC40_9BACI</name>
<dbReference type="EMBL" id="CP147405">
    <property type="protein sequence ID" value="WXB94994.1"/>
    <property type="molecule type" value="Genomic_DNA"/>
</dbReference>
<organism evidence="1 2">
    <name type="scientific">Bacillus kandeliae</name>
    <dbReference type="NCBI Taxonomy" id="3129297"/>
    <lineage>
        <taxon>Bacteria</taxon>
        <taxon>Bacillati</taxon>
        <taxon>Bacillota</taxon>
        <taxon>Bacilli</taxon>
        <taxon>Bacillales</taxon>
        <taxon>Bacillaceae</taxon>
        <taxon>Bacillus</taxon>
    </lineage>
</organism>
<dbReference type="RefSeq" id="WP_338754887.1">
    <property type="nucleotide sequence ID" value="NZ_CP147405.1"/>
</dbReference>
<geneLocation type="plasmid" evidence="1 2">
    <name>unnamed1</name>
</geneLocation>
<gene>
    <name evidence="1" type="ORF">WDJ61_18615</name>
</gene>
<keyword evidence="1" id="KW-0614">Plasmid</keyword>